<dbReference type="AlphaFoldDB" id="B7AQY5"/>
<gene>
    <name evidence="1" type="ORF">BACPEC_01094</name>
</gene>
<dbReference type="eggNOG" id="ENOG502ZBRW">
    <property type="taxonomic scope" value="Bacteria"/>
</dbReference>
<name>B7AQY5_9FIRM</name>
<dbReference type="STRING" id="483218.BACPEC_01094"/>
<evidence type="ECO:0008006" key="3">
    <source>
        <dbReference type="Google" id="ProtNLM"/>
    </source>
</evidence>
<dbReference type="EMBL" id="ABVQ01000035">
    <property type="protein sequence ID" value="EEC58107.1"/>
    <property type="molecule type" value="Genomic_DNA"/>
</dbReference>
<sequence>MQEEAFMSSMTSMPGVFTATHKDGSTYYRVSITYKNKHISLGSYDDIKLAARAYRDADLLLHDDDGTPLSDMAAGHLLPDLHYPADTPLSFEKWVILINYRDNGMYFKTPIYIFKKFFLYFLTSERVLRFDVDDLFYYSTHKIMSRDGYLFVNDYGSQTSILSHYGIRSHAVCGRDYIFVNGDHNDFRYGNIHIINHYHGVQEIQRNGRTLYKAVIHIRGNFVAGIYSSEHEAAIAYNKAVELLASKGIIRNYPSNYIEDITPIEYARIYNSVRLSKKLRSL</sequence>
<evidence type="ECO:0000313" key="2">
    <source>
        <dbReference type="Proteomes" id="UP000003136"/>
    </source>
</evidence>
<dbReference type="Proteomes" id="UP000003136">
    <property type="component" value="Unassembled WGS sequence"/>
</dbReference>
<comment type="caution">
    <text evidence="1">The sequence shown here is derived from an EMBL/GenBank/DDBJ whole genome shotgun (WGS) entry which is preliminary data.</text>
</comment>
<accession>B7AQY5</accession>
<organism evidence="1 2">
    <name type="scientific">[Bacteroides] pectinophilus ATCC 43243</name>
    <dbReference type="NCBI Taxonomy" id="483218"/>
    <lineage>
        <taxon>Bacteria</taxon>
        <taxon>Bacillati</taxon>
        <taxon>Bacillota</taxon>
        <taxon>Clostridia</taxon>
        <taxon>Eubacteriales</taxon>
    </lineage>
</organism>
<protein>
    <recommendedName>
        <fullName evidence="3">AP2/ERF domain-containing protein</fullName>
    </recommendedName>
</protein>
<keyword evidence="2" id="KW-1185">Reference proteome</keyword>
<reference evidence="1 2" key="2">
    <citation type="submission" date="2008-11" db="EMBL/GenBank/DDBJ databases">
        <authorList>
            <person name="Fulton L."/>
            <person name="Clifton S."/>
            <person name="Fulton B."/>
            <person name="Xu J."/>
            <person name="Minx P."/>
            <person name="Pepin K.H."/>
            <person name="Johnson M."/>
            <person name="Bhonagiri V."/>
            <person name="Nash W.E."/>
            <person name="Mardis E.R."/>
            <person name="Wilson R.K."/>
        </authorList>
    </citation>
    <scope>NUCLEOTIDE SEQUENCE [LARGE SCALE GENOMIC DNA]</scope>
    <source>
        <strain evidence="1 2">ATCC 43243</strain>
    </source>
</reference>
<proteinExistence type="predicted"/>
<dbReference type="HOGENOM" id="CLU_068397_0_0_9"/>
<evidence type="ECO:0000313" key="1">
    <source>
        <dbReference type="EMBL" id="EEC58107.1"/>
    </source>
</evidence>
<reference evidence="1 2" key="1">
    <citation type="submission" date="2008-11" db="EMBL/GenBank/DDBJ databases">
        <title>Draft genome sequence of Bacteroides pectinophilus (ATCC 43243).</title>
        <authorList>
            <person name="Sudarsanam P."/>
            <person name="Ley R."/>
            <person name="Guruge J."/>
            <person name="Turnbaugh P.J."/>
            <person name="Mahowald M."/>
            <person name="Liep D."/>
            <person name="Gordon J."/>
        </authorList>
    </citation>
    <scope>NUCLEOTIDE SEQUENCE [LARGE SCALE GENOMIC DNA]</scope>
    <source>
        <strain evidence="1 2">ATCC 43243</strain>
    </source>
</reference>